<protein>
    <submittedName>
        <fullName evidence="2">Uncharacterized protein</fullName>
    </submittedName>
</protein>
<proteinExistence type="predicted"/>
<feature type="region of interest" description="Disordered" evidence="1">
    <location>
        <begin position="1"/>
        <end position="20"/>
    </location>
</feature>
<evidence type="ECO:0000256" key="1">
    <source>
        <dbReference type="SAM" id="MobiDB-lite"/>
    </source>
</evidence>
<dbReference type="AlphaFoldDB" id="X1MKK9"/>
<organism evidence="2">
    <name type="scientific">marine sediment metagenome</name>
    <dbReference type="NCBI Taxonomy" id="412755"/>
    <lineage>
        <taxon>unclassified sequences</taxon>
        <taxon>metagenomes</taxon>
        <taxon>ecological metagenomes</taxon>
    </lineage>
</organism>
<gene>
    <name evidence="2" type="ORF">S06H3_27046</name>
</gene>
<accession>X1MKK9</accession>
<comment type="caution">
    <text evidence="2">The sequence shown here is derived from an EMBL/GenBank/DDBJ whole genome shotgun (WGS) entry which is preliminary data.</text>
</comment>
<feature type="non-terminal residue" evidence="2">
    <location>
        <position position="117"/>
    </location>
</feature>
<reference evidence="2" key="1">
    <citation type="journal article" date="2014" name="Front. Microbiol.">
        <title>High frequency of phylogenetically diverse reductive dehalogenase-homologous genes in deep subseafloor sedimentary metagenomes.</title>
        <authorList>
            <person name="Kawai M."/>
            <person name="Futagami T."/>
            <person name="Toyoda A."/>
            <person name="Takaki Y."/>
            <person name="Nishi S."/>
            <person name="Hori S."/>
            <person name="Arai W."/>
            <person name="Tsubouchi T."/>
            <person name="Morono Y."/>
            <person name="Uchiyama I."/>
            <person name="Ito T."/>
            <person name="Fujiyama A."/>
            <person name="Inagaki F."/>
            <person name="Takami H."/>
        </authorList>
    </citation>
    <scope>NUCLEOTIDE SEQUENCE</scope>
    <source>
        <strain evidence="2">Expedition CK06-06</strain>
    </source>
</reference>
<name>X1MKK9_9ZZZZ</name>
<evidence type="ECO:0000313" key="2">
    <source>
        <dbReference type="EMBL" id="GAI32172.1"/>
    </source>
</evidence>
<sequence length="117" mass="12949">MSESNLSPGEGWQDLGGSKRGAQCFRPKETHVLQYIDLKLDSYVRGLATWATVYAADINGHPVGPSLSETLYPCTAPNGDRTPYRGRLAMIPTTLVVPQRYVMVVYSPKAAHPWTNR</sequence>
<dbReference type="EMBL" id="BARV01015667">
    <property type="protein sequence ID" value="GAI32172.1"/>
    <property type="molecule type" value="Genomic_DNA"/>
</dbReference>